<protein>
    <submittedName>
        <fullName evidence="2">Zinc finger ccch domain-containing protein zfn-like</fullName>
    </submittedName>
</protein>
<gene>
    <name evidence="2" type="primary">ZFNL_6</name>
    <name evidence="2" type="ORF">CFP56_001311</name>
</gene>
<evidence type="ECO:0000313" key="3">
    <source>
        <dbReference type="Proteomes" id="UP000237347"/>
    </source>
</evidence>
<organism evidence="2 3">
    <name type="scientific">Quercus suber</name>
    <name type="common">Cork oak</name>
    <dbReference type="NCBI Taxonomy" id="58331"/>
    <lineage>
        <taxon>Eukaryota</taxon>
        <taxon>Viridiplantae</taxon>
        <taxon>Streptophyta</taxon>
        <taxon>Embryophyta</taxon>
        <taxon>Tracheophyta</taxon>
        <taxon>Spermatophyta</taxon>
        <taxon>Magnoliopsida</taxon>
        <taxon>eudicotyledons</taxon>
        <taxon>Gunneridae</taxon>
        <taxon>Pentapetalae</taxon>
        <taxon>rosids</taxon>
        <taxon>fabids</taxon>
        <taxon>Fagales</taxon>
        <taxon>Fagaceae</taxon>
        <taxon>Quercus</taxon>
    </lineage>
</organism>
<keyword evidence="3" id="KW-1185">Reference proteome</keyword>
<proteinExistence type="predicted"/>
<dbReference type="Proteomes" id="UP000237347">
    <property type="component" value="Unassembled WGS sequence"/>
</dbReference>
<feature type="compositionally biased region" description="Polar residues" evidence="1">
    <location>
        <begin position="13"/>
        <end position="25"/>
    </location>
</feature>
<feature type="compositionally biased region" description="Polar residues" evidence="1">
    <location>
        <begin position="74"/>
        <end position="85"/>
    </location>
</feature>
<evidence type="ECO:0000313" key="2">
    <source>
        <dbReference type="EMBL" id="KAK7850243.1"/>
    </source>
</evidence>
<feature type="region of interest" description="Disordered" evidence="1">
    <location>
        <begin position="74"/>
        <end position="105"/>
    </location>
</feature>
<accession>A0AAW0LIE0</accession>
<comment type="caution">
    <text evidence="2">The sequence shown here is derived from an EMBL/GenBank/DDBJ whole genome shotgun (WGS) entry which is preliminary data.</text>
</comment>
<evidence type="ECO:0000256" key="1">
    <source>
        <dbReference type="SAM" id="MobiDB-lite"/>
    </source>
</evidence>
<reference evidence="2 3" key="1">
    <citation type="journal article" date="2018" name="Sci. Data">
        <title>The draft genome sequence of cork oak.</title>
        <authorList>
            <person name="Ramos A.M."/>
            <person name="Usie A."/>
            <person name="Barbosa P."/>
            <person name="Barros P.M."/>
            <person name="Capote T."/>
            <person name="Chaves I."/>
            <person name="Simoes F."/>
            <person name="Abreu I."/>
            <person name="Carrasquinho I."/>
            <person name="Faro C."/>
            <person name="Guimaraes J.B."/>
            <person name="Mendonca D."/>
            <person name="Nobrega F."/>
            <person name="Rodrigues L."/>
            <person name="Saibo N.J.M."/>
            <person name="Varela M.C."/>
            <person name="Egas C."/>
            <person name="Matos J."/>
            <person name="Miguel C.M."/>
            <person name="Oliveira M.M."/>
            <person name="Ricardo C.P."/>
            <person name="Goncalves S."/>
        </authorList>
    </citation>
    <scope>NUCLEOTIDE SEQUENCE [LARGE SCALE GENOMIC DNA]</scope>
    <source>
        <strain evidence="3">cv. HL8</strain>
    </source>
</reference>
<feature type="region of interest" description="Disordered" evidence="1">
    <location>
        <begin position="1"/>
        <end position="29"/>
    </location>
</feature>
<name>A0AAW0LIE0_QUESU</name>
<dbReference type="AlphaFoldDB" id="A0AAW0LIE0"/>
<sequence length="105" mass="11563">MMVSLNFSPAYPTVQSPTTPRQQSYPGGITDWSRASFIPSPLWQGPSSHAPWLLHRWNALIGLLGSFLPSETQQQTVRNSESANAGSEGKFDALQRKNVLPERPG</sequence>
<dbReference type="EMBL" id="PKMF04000103">
    <property type="protein sequence ID" value="KAK7850243.1"/>
    <property type="molecule type" value="Genomic_DNA"/>
</dbReference>